<dbReference type="InterPro" id="IPR011989">
    <property type="entry name" value="ARM-like"/>
</dbReference>
<organism evidence="3 4">
    <name type="scientific">Chelonia mydas</name>
    <name type="common">Green sea-turtle</name>
    <name type="synonym">Chelonia agassizi</name>
    <dbReference type="NCBI Taxonomy" id="8469"/>
    <lineage>
        <taxon>Eukaryota</taxon>
        <taxon>Metazoa</taxon>
        <taxon>Chordata</taxon>
        <taxon>Craniata</taxon>
        <taxon>Vertebrata</taxon>
        <taxon>Euteleostomi</taxon>
        <taxon>Archelosauria</taxon>
        <taxon>Testudinata</taxon>
        <taxon>Testudines</taxon>
        <taxon>Cryptodira</taxon>
        <taxon>Durocryptodira</taxon>
        <taxon>Americhelydia</taxon>
        <taxon>Chelonioidea</taxon>
        <taxon>Cheloniidae</taxon>
        <taxon>Chelonia</taxon>
    </lineage>
</organism>
<dbReference type="AlphaFoldDB" id="M7AX49"/>
<dbReference type="InterPro" id="IPR040029">
    <property type="entry name" value="C14orf28-like"/>
</dbReference>
<dbReference type="eggNOG" id="ENOG502QSUZ">
    <property type="taxonomic scope" value="Eukaryota"/>
</dbReference>
<dbReference type="Pfam" id="PF21040">
    <property type="entry name" value="CEP104-like_TOG"/>
    <property type="match status" value="1"/>
</dbReference>
<evidence type="ECO:0000313" key="4">
    <source>
        <dbReference type="Proteomes" id="UP000031443"/>
    </source>
</evidence>
<dbReference type="SUPFAM" id="SSF48371">
    <property type="entry name" value="ARM repeat"/>
    <property type="match status" value="1"/>
</dbReference>
<dbReference type="InterPro" id="IPR034085">
    <property type="entry name" value="TOG"/>
</dbReference>
<evidence type="ECO:0000313" key="3">
    <source>
        <dbReference type="EMBL" id="EMP29319.1"/>
    </source>
</evidence>
<dbReference type="Proteomes" id="UP000031443">
    <property type="component" value="Unassembled WGS sequence"/>
</dbReference>
<dbReference type="EMBL" id="KB557124">
    <property type="protein sequence ID" value="EMP29319.1"/>
    <property type="molecule type" value="Genomic_DNA"/>
</dbReference>
<dbReference type="Gene3D" id="1.25.10.10">
    <property type="entry name" value="Leucine-rich Repeat Variant"/>
    <property type="match status" value="2"/>
</dbReference>
<dbReference type="InterPro" id="IPR016024">
    <property type="entry name" value="ARM-type_fold"/>
</dbReference>
<feature type="region of interest" description="Disordered" evidence="1">
    <location>
        <begin position="595"/>
        <end position="614"/>
    </location>
</feature>
<evidence type="ECO:0000256" key="1">
    <source>
        <dbReference type="SAM" id="MobiDB-lite"/>
    </source>
</evidence>
<protein>
    <recommendedName>
        <fullName evidence="2">TOG domain-containing protein</fullName>
    </recommendedName>
</protein>
<name>M7AX49_CHEMY</name>
<reference evidence="4" key="1">
    <citation type="journal article" date="2013" name="Nat. Genet.">
        <title>The draft genomes of soft-shell turtle and green sea turtle yield insights into the development and evolution of the turtle-specific body plan.</title>
        <authorList>
            <person name="Wang Z."/>
            <person name="Pascual-Anaya J."/>
            <person name="Zadissa A."/>
            <person name="Li W."/>
            <person name="Niimura Y."/>
            <person name="Huang Z."/>
            <person name="Li C."/>
            <person name="White S."/>
            <person name="Xiong Z."/>
            <person name="Fang D."/>
            <person name="Wang B."/>
            <person name="Ming Y."/>
            <person name="Chen Y."/>
            <person name="Zheng Y."/>
            <person name="Kuraku S."/>
            <person name="Pignatelli M."/>
            <person name="Herrero J."/>
            <person name="Beal K."/>
            <person name="Nozawa M."/>
            <person name="Li Q."/>
            <person name="Wang J."/>
            <person name="Zhang H."/>
            <person name="Yu L."/>
            <person name="Shigenobu S."/>
            <person name="Wang J."/>
            <person name="Liu J."/>
            <person name="Flicek P."/>
            <person name="Searle S."/>
            <person name="Wang J."/>
            <person name="Kuratani S."/>
            <person name="Yin Y."/>
            <person name="Aken B."/>
            <person name="Zhang G."/>
            <person name="Irie N."/>
        </authorList>
    </citation>
    <scope>NUCLEOTIDE SEQUENCE [LARGE SCALE GENOMIC DNA]</scope>
</reference>
<evidence type="ECO:0000259" key="2">
    <source>
        <dbReference type="SMART" id="SM01349"/>
    </source>
</evidence>
<dbReference type="STRING" id="8469.M7AX49"/>
<gene>
    <name evidence="3" type="ORF">UY3_13563</name>
</gene>
<accession>M7AX49</accession>
<keyword evidence="4" id="KW-1185">Reference proteome</keyword>
<dbReference type="PANTHER" id="PTHR35350">
    <property type="entry name" value="HYPOTHETICAL LOC314168"/>
    <property type="match status" value="1"/>
</dbReference>
<dbReference type="SMART" id="SM01349">
    <property type="entry name" value="TOG"/>
    <property type="match status" value="1"/>
</dbReference>
<proteinExistence type="predicted"/>
<dbReference type="PANTHER" id="PTHR35350:SF1">
    <property type="entry name" value="HYPOTHETICAL LOC314168"/>
    <property type="match status" value="1"/>
</dbReference>
<feature type="domain" description="TOG" evidence="2">
    <location>
        <begin position="268"/>
        <end position="516"/>
    </location>
</feature>
<sequence length="690" mass="76162">MEKRQYKSEVHKASLEIDLFGNEHDNFTKNLESLMSTIQESYCSNLRCPTRTQEDPQRTININPPQEIPHGDLIQRAVDELFCSKIELCEQYGCNGLREFTQRVFCHGAPPFVVLNMQQWKPEELAYVPYHLDLSDHKYLLEGATLFNKEEHHYSAAFQIDGESPWHVPWPAPLPAAPIGLEQQTAASGSRDRLNLRTQQALLGEDLCGGGDTAGARPAEQDPLSTNLKFGLIPQELHGRLLDQEDYKNRTQAVEELKQVLTDAASASLASTPAPSLLGLISFLHGRLLDQEDYKNRTQAVEELKQVLTDAASASLASTPAPSLLGLISFLYTLLDDSNFKVVHGTLEVLHLLALRLGERVQAYLGPLVSAAAKVLGDNKLAIRQEYSQLFWCLMKAVGPQQVLCLLLQPEHLQHKNSKVREEVVNICIGSLLTYPSEDFDLPKLAFGLAPALVDSKRRVRHAALEAFAVLASSMGSGRTSLLFKAVDAVELQDNGDGVMHAVQARLARKTLPKLTDQGFVEYAVPMPSSAHGRGVHLPHGADTDWLLAGNRTQSAHSYCGDHTRDATQNYGSHSPYTDQGICPRRVLSAGKGKNKLPWENERTGGTGGCSGNQTPFTKGIEQALPYNDLRALCKHLMKEVECFDLGDIASVSDKEAGMQKPILTMFSRTNTSSNQLFQICGATQRRTIK</sequence>